<name>A0ABV7J9F6_9GAMM</name>
<dbReference type="Proteomes" id="UP001595533">
    <property type="component" value="Unassembled WGS sequence"/>
</dbReference>
<protein>
    <submittedName>
        <fullName evidence="7">M14 family metallopeptidase</fullName>
    </submittedName>
</protein>
<evidence type="ECO:0000256" key="1">
    <source>
        <dbReference type="ARBA" id="ARBA00001947"/>
    </source>
</evidence>
<organism evidence="7 8">
    <name type="scientific">Marinicella sediminis</name>
    <dbReference type="NCBI Taxonomy" id="1792834"/>
    <lineage>
        <taxon>Bacteria</taxon>
        <taxon>Pseudomonadati</taxon>
        <taxon>Pseudomonadota</taxon>
        <taxon>Gammaproteobacteria</taxon>
        <taxon>Lysobacterales</taxon>
        <taxon>Marinicellaceae</taxon>
        <taxon>Marinicella</taxon>
    </lineage>
</organism>
<evidence type="ECO:0000256" key="4">
    <source>
        <dbReference type="ARBA" id="ARBA00022833"/>
    </source>
</evidence>
<keyword evidence="3" id="KW-0378">Hydrolase</keyword>
<comment type="cofactor">
    <cofactor evidence="1">
        <name>Zn(2+)</name>
        <dbReference type="ChEBI" id="CHEBI:29105"/>
    </cofactor>
</comment>
<dbReference type="SUPFAM" id="SSF53187">
    <property type="entry name" value="Zn-dependent exopeptidases"/>
    <property type="match status" value="1"/>
</dbReference>
<comment type="caution">
    <text evidence="7">The sequence shown here is derived from an EMBL/GenBank/DDBJ whole genome shotgun (WGS) entry which is preliminary data.</text>
</comment>
<proteinExistence type="predicted"/>
<dbReference type="InterPro" id="IPR055438">
    <property type="entry name" value="AstE_AspA_cat"/>
</dbReference>
<keyword evidence="4" id="KW-0862">Zinc</keyword>
<evidence type="ECO:0000256" key="5">
    <source>
        <dbReference type="SAM" id="MobiDB-lite"/>
    </source>
</evidence>
<evidence type="ECO:0000313" key="8">
    <source>
        <dbReference type="Proteomes" id="UP001595533"/>
    </source>
</evidence>
<dbReference type="EMBL" id="JBHRTS010000002">
    <property type="protein sequence ID" value="MFC3193529.1"/>
    <property type="molecule type" value="Genomic_DNA"/>
</dbReference>
<sequence>MASPRQMTSLNGTEKDSDKTHFMNDVPKQLPEGILDVDATELHRFVDNHTLVHLKGQIERPLFVSILQHGDETTGWDAMKLLLLNHQNKLPRSIYLLFGNVQAARINSRQLDDQPDFNRCWPGIHNQQNEVAKTMQEITDLMARIKPFASVDIHNNSGRNPHYAGINSLQTPFVNLASLFSDTIIHFTSPDGIQSGAFARFCPSVTIECGMSGTADGIEQTHTFLENLIHLPSLKSVPGVAEHRQVLNIFSTVKVKPEVSIGIQGEVTHPVNFIINDDLDYHNFHLLESGTEFGRLDHEDTIMPFVVTDQIGHDITDHYFEKRGTSVCIKQPVIPAMITQSIRAIRLDCLCYLMHPMNPNHP</sequence>
<feature type="compositionally biased region" description="Basic and acidic residues" evidence="5">
    <location>
        <begin position="13"/>
        <end position="22"/>
    </location>
</feature>
<evidence type="ECO:0000259" key="6">
    <source>
        <dbReference type="Pfam" id="PF24827"/>
    </source>
</evidence>
<feature type="compositionally biased region" description="Polar residues" evidence="5">
    <location>
        <begin position="1"/>
        <end position="12"/>
    </location>
</feature>
<reference evidence="8" key="1">
    <citation type="journal article" date="2019" name="Int. J. Syst. Evol. Microbiol.">
        <title>The Global Catalogue of Microorganisms (GCM) 10K type strain sequencing project: providing services to taxonomists for standard genome sequencing and annotation.</title>
        <authorList>
            <consortium name="The Broad Institute Genomics Platform"/>
            <consortium name="The Broad Institute Genome Sequencing Center for Infectious Disease"/>
            <person name="Wu L."/>
            <person name="Ma J."/>
        </authorList>
    </citation>
    <scope>NUCLEOTIDE SEQUENCE [LARGE SCALE GENOMIC DNA]</scope>
    <source>
        <strain evidence="8">KCTC 42953</strain>
    </source>
</reference>
<dbReference type="Pfam" id="PF24827">
    <property type="entry name" value="AstE_AspA_cat"/>
    <property type="match status" value="1"/>
</dbReference>
<keyword evidence="2" id="KW-0479">Metal-binding</keyword>
<dbReference type="Gene3D" id="3.40.630.10">
    <property type="entry name" value="Zn peptidases"/>
    <property type="match status" value="1"/>
</dbReference>
<dbReference type="CDD" id="cd06256">
    <property type="entry name" value="M14_ASTE_ASPA-like"/>
    <property type="match status" value="1"/>
</dbReference>
<dbReference type="RefSeq" id="WP_198538107.1">
    <property type="nucleotide sequence ID" value="NZ_MVBD01000002.1"/>
</dbReference>
<evidence type="ECO:0000256" key="3">
    <source>
        <dbReference type="ARBA" id="ARBA00022801"/>
    </source>
</evidence>
<gene>
    <name evidence="7" type="ORF">ACFODZ_04630</name>
</gene>
<evidence type="ECO:0000256" key="2">
    <source>
        <dbReference type="ARBA" id="ARBA00022723"/>
    </source>
</evidence>
<evidence type="ECO:0000313" key="7">
    <source>
        <dbReference type="EMBL" id="MFC3193529.1"/>
    </source>
</evidence>
<accession>A0ABV7J9F6</accession>
<feature type="domain" description="Succinylglutamate desuccinylase/Aspartoacylase catalytic" evidence="6">
    <location>
        <begin position="69"/>
        <end position="154"/>
    </location>
</feature>
<keyword evidence="8" id="KW-1185">Reference proteome</keyword>
<feature type="region of interest" description="Disordered" evidence="5">
    <location>
        <begin position="1"/>
        <end position="25"/>
    </location>
</feature>